<feature type="transmembrane region" description="Helical" evidence="5">
    <location>
        <begin position="338"/>
        <end position="365"/>
    </location>
</feature>
<evidence type="ECO:0000256" key="2">
    <source>
        <dbReference type="ARBA" id="ARBA00022692"/>
    </source>
</evidence>
<feature type="transmembrane region" description="Helical" evidence="5">
    <location>
        <begin position="211"/>
        <end position="235"/>
    </location>
</feature>
<evidence type="ECO:0000313" key="6">
    <source>
        <dbReference type="EMBL" id="MBB6356638.1"/>
    </source>
</evidence>
<dbReference type="Proteomes" id="UP000536262">
    <property type="component" value="Unassembled WGS sequence"/>
</dbReference>
<dbReference type="GO" id="GO:0016020">
    <property type="term" value="C:membrane"/>
    <property type="evidence" value="ECO:0007669"/>
    <property type="project" value="UniProtKB-SubCell"/>
</dbReference>
<dbReference type="AlphaFoldDB" id="A0A7X0KN08"/>
<protein>
    <submittedName>
        <fullName evidence="6">H+/Cl- antiporter ClcA</fullName>
    </submittedName>
</protein>
<evidence type="ECO:0000313" key="7">
    <source>
        <dbReference type="Proteomes" id="UP000536262"/>
    </source>
</evidence>
<gene>
    <name evidence="6" type="ORF">GGR00_004450</name>
</gene>
<organism evidence="6 7">
    <name type="scientific">Aminobacter aganoensis</name>
    <dbReference type="NCBI Taxonomy" id="83264"/>
    <lineage>
        <taxon>Bacteria</taxon>
        <taxon>Pseudomonadati</taxon>
        <taxon>Pseudomonadota</taxon>
        <taxon>Alphaproteobacteria</taxon>
        <taxon>Hyphomicrobiales</taxon>
        <taxon>Phyllobacteriaceae</taxon>
        <taxon>Aminobacter</taxon>
    </lineage>
</organism>
<dbReference type="InterPro" id="IPR001807">
    <property type="entry name" value="ClC"/>
</dbReference>
<dbReference type="GO" id="GO:0015108">
    <property type="term" value="F:chloride transmembrane transporter activity"/>
    <property type="evidence" value="ECO:0007669"/>
    <property type="project" value="InterPro"/>
</dbReference>
<feature type="transmembrane region" description="Helical" evidence="5">
    <location>
        <begin position="247"/>
        <end position="267"/>
    </location>
</feature>
<reference evidence="6 7" key="1">
    <citation type="submission" date="2020-08" db="EMBL/GenBank/DDBJ databases">
        <title>Genomic Encyclopedia of Type Strains, Phase IV (KMG-IV): sequencing the most valuable type-strain genomes for metagenomic binning, comparative biology and taxonomic classification.</title>
        <authorList>
            <person name="Goeker M."/>
        </authorList>
    </citation>
    <scope>NUCLEOTIDE SEQUENCE [LARGE SCALE GENOMIC DNA]</scope>
    <source>
        <strain evidence="6 7">DSM 7051</strain>
    </source>
</reference>
<dbReference type="Pfam" id="PF00654">
    <property type="entry name" value="Voltage_CLC"/>
    <property type="match status" value="1"/>
</dbReference>
<feature type="transmembrane region" description="Helical" evidence="5">
    <location>
        <begin position="279"/>
        <end position="303"/>
    </location>
</feature>
<dbReference type="InterPro" id="IPR014743">
    <property type="entry name" value="Cl-channel_core"/>
</dbReference>
<comment type="subcellular location">
    <subcellularLocation>
        <location evidence="1">Membrane</location>
        <topology evidence="1">Multi-pass membrane protein</topology>
    </subcellularLocation>
</comment>
<accession>A0A7X0KN08</accession>
<keyword evidence="2 5" id="KW-0812">Transmembrane</keyword>
<proteinExistence type="predicted"/>
<evidence type="ECO:0000256" key="1">
    <source>
        <dbReference type="ARBA" id="ARBA00004141"/>
    </source>
</evidence>
<keyword evidence="3 5" id="KW-1133">Transmembrane helix</keyword>
<evidence type="ECO:0000256" key="5">
    <source>
        <dbReference type="SAM" id="Phobius"/>
    </source>
</evidence>
<feature type="transmembrane region" description="Helical" evidence="5">
    <location>
        <begin position="309"/>
        <end position="331"/>
    </location>
</feature>
<feature type="transmembrane region" description="Helical" evidence="5">
    <location>
        <begin position="89"/>
        <end position="106"/>
    </location>
</feature>
<evidence type="ECO:0000256" key="3">
    <source>
        <dbReference type="ARBA" id="ARBA00022989"/>
    </source>
</evidence>
<name>A0A7X0KN08_9HYPH</name>
<dbReference type="RefSeq" id="WP_184701151.1">
    <property type="nucleotide sequence ID" value="NZ_BAABEG010000001.1"/>
</dbReference>
<dbReference type="PANTHER" id="PTHR43427:SF12">
    <property type="entry name" value="CHLORIDE TRANSPORTER"/>
    <property type="match status" value="1"/>
</dbReference>
<feature type="transmembrane region" description="Helical" evidence="5">
    <location>
        <begin position="371"/>
        <end position="389"/>
    </location>
</feature>
<dbReference type="EMBL" id="JACHOU010000015">
    <property type="protein sequence ID" value="MBB6356638.1"/>
    <property type="molecule type" value="Genomic_DNA"/>
</dbReference>
<dbReference type="SUPFAM" id="SSF81340">
    <property type="entry name" value="Clc chloride channel"/>
    <property type="match status" value="1"/>
</dbReference>
<dbReference type="CDD" id="cd00400">
    <property type="entry name" value="Voltage_gated_ClC"/>
    <property type="match status" value="1"/>
</dbReference>
<feature type="transmembrane region" description="Helical" evidence="5">
    <location>
        <begin position="44"/>
        <end position="62"/>
    </location>
</feature>
<keyword evidence="7" id="KW-1185">Reference proteome</keyword>
<sequence length="394" mass="39501">MTRTQIVRLALLAGGVGLLAGVASAAMLWLMQGVSSLVWSVSESRWYILAVAVTGGALIGIMRQFGATDSVDEQLAALRDPIYIHHRKALLVGLTAIVAVAFGGAVGPEAGLLAVVAELTAAIAVFLGRSHADARIIGEAGAAGALSGFYGSPLGGAAYADDKPAAPRAMLLLAGLCGLLGFLVAARLLLSGGFHRIALPPYSPPGDGSDLVLAIVPALLGAAVGVLFLFALPAMKHLVQHCVPKAFWQPVIGGVVFGLVAAALPILRFSGHHEIGSMLEWAATAGMAMLLLLGLLKVLAAVICLSTGWLGGAIFPLIFAGAAAGASVLAIAPGINPVVAIAAGMSAAATAGLGRPVAAVLIMLFVVDGSLFGAICVGALCGYAGSLVAPKPEH</sequence>
<dbReference type="PANTHER" id="PTHR43427">
    <property type="entry name" value="CHLORIDE CHANNEL PROTEIN CLC-E"/>
    <property type="match status" value="1"/>
</dbReference>
<dbReference type="Gene3D" id="1.10.3080.10">
    <property type="entry name" value="Clc chloride channel"/>
    <property type="match status" value="1"/>
</dbReference>
<dbReference type="InterPro" id="IPR050368">
    <property type="entry name" value="ClC-type_chloride_channel"/>
</dbReference>
<feature type="transmembrane region" description="Helical" evidence="5">
    <location>
        <begin position="112"/>
        <end position="128"/>
    </location>
</feature>
<keyword evidence="4 5" id="KW-0472">Membrane</keyword>
<comment type="caution">
    <text evidence="6">The sequence shown here is derived from an EMBL/GenBank/DDBJ whole genome shotgun (WGS) entry which is preliminary data.</text>
</comment>
<evidence type="ECO:0000256" key="4">
    <source>
        <dbReference type="ARBA" id="ARBA00023136"/>
    </source>
</evidence>
<feature type="transmembrane region" description="Helical" evidence="5">
    <location>
        <begin position="171"/>
        <end position="190"/>
    </location>
</feature>